<name>A0ABM3LWC3_BICAN</name>
<feature type="region of interest" description="Disordered" evidence="3">
    <location>
        <begin position="336"/>
        <end position="363"/>
    </location>
</feature>
<dbReference type="GeneID" id="112053078"/>
<dbReference type="PANTHER" id="PTHR33236">
    <property type="entry name" value="INTRAFLAGELLAR TRANSPORT PROTEIN 122 FAMILY PROTEIN-RELATED"/>
    <property type="match status" value="1"/>
</dbReference>
<dbReference type="Proteomes" id="UP001652582">
    <property type="component" value="Chromosome 19"/>
</dbReference>
<evidence type="ECO:0000256" key="4">
    <source>
        <dbReference type="SAM" id="SignalP"/>
    </source>
</evidence>
<reference evidence="7 8" key="1">
    <citation type="submission" date="2025-05" db="UniProtKB">
        <authorList>
            <consortium name="RefSeq"/>
        </authorList>
    </citation>
    <scope>IDENTIFICATION</scope>
</reference>
<evidence type="ECO:0000313" key="8">
    <source>
        <dbReference type="RefSeq" id="XP_052743371.1"/>
    </source>
</evidence>
<dbReference type="InterPro" id="IPR000859">
    <property type="entry name" value="CUB_dom"/>
</dbReference>
<keyword evidence="6" id="KW-1185">Reference proteome</keyword>
<dbReference type="PROSITE" id="PS01180">
    <property type="entry name" value="CUB"/>
    <property type="match status" value="1"/>
</dbReference>
<dbReference type="RefSeq" id="XP_052743370.1">
    <property type="nucleotide sequence ID" value="XM_052887410.1"/>
</dbReference>
<evidence type="ECO:0000256" key="2">
    <source>
        <dbReference type="PROSITE-ProRule" id="PRU00059"/>
    </source>
</evidence>
<dbReference type="InterPro" id="IPR035914">
    <property type="entry name" value="Sperma_CUB_dom_sf"/>
</dbReference>
<dbReference type="Gene3D" id="2.60.120.290">
    <property type="entry name" value="Spermadhesin, CUB domain"/>
    <property type="match status" value="1"/>
</dbReference>
<keyword evidence="4" id="KW-0732">Signal</keyword>
<feature type="signal peptide" evidence="4">
    <location>
        <begin position="1"/>
        <end position="20"/>
    </location>
</feature>
<dbReference type="SUPFAM" id="SSF49854">
    <property type="entry name" value="Spermadhesin, CUB domain"/>
    <property type="match status" value="1"/>
</dbReference>
<sequence length="501" mass="55804">MRTKLFGCLVFIVLILCCDGFNNKKKVKRKIGTGAGKNKVFFGNVTEKHGEKRGFLPHGGIFSLGKVLNFFPVGGERECQPSGFTIARAGICLNPYDCRQRDGQAAGDCAHGLGVCCVFEVTCGGVVQNNLTYFMSPRFPELWTGERNCSVLIEKTHAGIMQLRIDFVHFTIGQPNRLTGECDEDAMVLGEGASNYTLCGQNHGQHIYYTLPSGGETREAGELPRARPTPLVITMRGGDMPRLWLLRLAQMPLAHSSPHNCLQFHIENNGTIKTFNYASNGRHLAAQEYRACVRRNIGFCSIRYTPCDNRSFRIGPRGDSSLDTSSTDQMDQVMPVDDEQTQQDEEGSGSDPQIEDTSPTPQPSFMSRIWSFIWPFGGQRAGRAFWSWSPYMQHYSEEKLKYYGYGYYAGGGFGRQRCTDRVTIPCENEYFVSSQLFGPGVCDPHHCGNTFCPGVRPQDCRVDTSISPFAVSVHFGPPTLKQNPEENIGMCLRYTQVPCDS</sequence>
<dbReference type="RefSeq" id="XP_052743371.1">
    <property type="nucleotide sequence ID" value="XM_052887411.1"/>
</dbReference>
<gene>
    <name evidence="7 8" type="primary">LOC112053078</name>
</gene>
<feature type="compositionally biased region" description="Acidic residues" evidence="3">
    <location>
        <begin position="336"/>
        <end position="348"/>
    </location>
</feature>
<dbReference type="PANTHER" id="PTHR33236:SF4">
    <property type="entry name" value="CUB DOMAIN-CONTAINING PROTEIN"/>
    <property type="match status" value="1"/>
</dbReference>
<evidence type="ECO:0000313" key="6">
    <source>
        <dbReference type="Proteomes" id="UP001652582"/>
    </source>
</evidence>
<feature type="disulfide bond" evidence="2">
    <location>
        <begin position="182"/>
        <end position="199"/>
    </location>
</feature>
<keyword evidence="1 2" id="KW-1015">Disulfide bond</keyword>
<evidence type="ECO:0000256" key="1">
    <source>
        <dbReference type="ARBA" id="ARBA00023157"/>
    </source>
</evidence>
<dbReference type="InterPro" id="IPR058698">
    <property type="entry name" value="CUB_metazoa"/>
</dbReference>
<comment type="caution">
    <text evidence="2">Lacks conserved residue(s) required for the propagation of feature annotation.</text>
</comment>
<accession>A0ABM3LWC3</accession>
<protein>
    <submittedName>
        <fullName evidence="7 8">Uncharacterized protein LOC112053078 isoform X1</fullName>
    </submittedName>
</protein>
<proteinExistence type="predicted"/>
<evidence type="ECO:0000256" key="3">
    <source>
        <dbReference type="SAM" id="MobiDB-lite"/>
    </source>
</evidence>
<feature type="chain" id="PRO_5045024927" evidence="4">
    <location>
        <begin position="21"/>
        <end position="501"/>
    </location>
</feature>
<evidence type="ECO:0000259" key="5">
    <source>
        <dbReference type="PROSITE" id="PS01180"/>
    </source>
</evidence>
<evidence type="ECO:0000313" key="7">
    <source>
        <dbReference type="RefSeq" id="XP_052743370.1"/>
    </source>
</evidence>
<feature type="domain" description="CUB" evidence="5">
    <location>
        <begin position="123"/>
        <end position="201"/>
    </location>
</feature>
<organism evidence="6 7">
    <name type="scientific">Bicyclus anynana</name>
    <name type="common">Squinting bush brown butterfly</name>
    <dbReference type="NCBI Taxonomy" id="110368"/>
    <lineage>
        <taxon>Eukaryota</taxon>
        <taxon>Metazoa</taxon>
        <taxon>Ecdysozoa</taxon>
        <taxon>Arthropoda</taxon>
        <taxon>Hexapoda</taxon>
        <taxon>Insecta</taxon>
        <taxon>Pterygota</taxon>
        <taxon>Neoptera</taxon>
        <taxon>Endopterygota</taxon>
        <taxon>Lepidoptera</taxon>
        <taxon>Glossata</taxon>
        <taxon>Ditrysia</taxon>
        <taxon>Papilionoidea</taxon>
        <taxon>Nymphalidae</taxon>
        <taxon>Satyrinae</taxon>
        <taxon>Satyrini</taxon>
        <taxon>Mycalesina</taxon>
        <taxon>Bicyclus</taxon>
    </lineage>
</organism>
<dbReference type="Pfam" id="PF26080">
    <property type="entry name" value="CUB_animal"/>
    <property type="match status" value="1"/>
</dbReference>